<dbReference type="PANTHER" id="PTHR48012">
    <property type="entry name" value="STERILE20-LIKE KINASE, ISOFORM B-RELATED"/>
    <property type="match status" value="1"/>
</dbReference>
<reference evidence="7 8" key="1">
    <citation type="journal article" date="2011" name="Proc. Natl. Acad. Sci. U.S.A.">
        <title>Evolutionary erosion of yeast sex chromosomes by mating-type switching accidents.</title>
        <authorList>
            <person name="Gordon J.L."/>
            <person name="Armisen D."/>
            <person name="Proux-Wera E."/>
            <person name="Oheigeartaigh S.S."/>
            <person name="Byrne K.P."/>
            <person name="Wolfe K.H."/>
        </authorList>
    </citation>
    <scope>NUCLEOTIDE SEQUENCE [LARGE SCALE GENOMIC DNA]</scope>
    <source>
        <strain evidence="8">ATCC 22294 / BCRC 22015 / CBS 2517 / CECT 1963 / NBRC 1671 / NRRL Y-8276</strain>
    </source>
</reference>
<keyword evidence="2" id="KW-0418">Kinase</keyword>
<keyword evidence="3 5" id="KW-0547">Nucleotide-binding</keyword>
<sequence length="936" mass="107433">MVPFSKIQDQVNVTPAQQTNERSTNSVSYQLKQVIGKGSYGIVYKAINRRTEQVVAIKELYYNNDTELQDIMVEIDLLKNLDHVNIIKYHGFIQKLSNLYIILEFASHGSLKNLMMQRPEKHLNEKETRIYIKQTINGLVYLHEQGVIHRDIKAANLLLDASNTIKLADFGVSTSVANSAMTLAGSLNWMAPEIITNKGASTLSDIWSLGATIIELLTGNPPFHKLMDINIYYAIENDVFLPPENLSTNCQNILNLCFQKNMFKRPSAVSLLKHPWLKDITQSTQLPENLDFKSAKFLQFREDFEKDDLNWDDDFMDNQNLQNIKPSVESRSSSPVKDNLYLDTFNENDGTIHDGYHYLQKLKDREKLKSTILSIQTIFKDCKTDHILNALLPLLKCSPDHTDIVVSILSFDFEYNNAKLRNRLVECGGIPYIINNESIITTCFLKDRTFPYKILFQCGVMNNNNINKFKNNPQVYFRLLYKYLQATSLSFFYSWCESNLDCELIMEHIQNDKKVQAIILRLASVDYESHWLLNKLVPLLCQQKNQDSFYSSQVLYTILKSLAFMTQHSHCTIMHDNDGDMNDGNSLNSHSSSSSPTDRTILMTPSPLKLNSPIKSNFKNFGDSTRTSKIILKDDFENWLLGLLNHTTLFVNDNGDTSTTGSSTSSNSNVVNIKNNNNNNNIHVWKYFTKVCLNTIQINNKNRSFAKLLFQKPKFMSLINYILDQHELVPNKMATHLASVLQQLLNVLIEIVNLNTIHPDFVHLILRFLQFKDFISGGIEIVVKILSSSSTLSKENMNLITLKDLTDAFYKFEANNINFNSFLGKYTRLCSLQRKYSFLSGLSNEIIMHPGFSKDFKVFFKLYENSLLIQIEILKLLKGLFVTCDITDPVVEKNYKKLVKFLSANWDNKSNKETRQVGKDSVLIIQLCNDITNLYK</sequence>
<dbReference type="GO" id="GO:0005737">
    <property type="term" value="C:cytoplasm"/>
    <property type="evidence" value="ECO:0007669"/>
    <property type="project" value="TreeGrafter"/>
</dbReference>
<name>H2ART8_KAZAF</name>
<dbReference type="InterPro" id="IPR008271">
    <property type="entry name" value="Ser/Thr_kinase_AS"/>
</dbReference>
<dbReference type="GO" id="GO:0005935">
    <property type="term" value="C:cellular bud neck"/>
    <property type="evidence" value="ECO:0007669"/>
    <property type="project" value="EnsemblFungi"/>
</dbReference>
<dbReference type="GO" id="GO:0005816">
    <property type="term" value="C:spindle pole body"/>
    <property type="evidence" value="ECO:0007669"/>
    <property type="project" value="EnsemblFungi"/>
</dbReference>
<dbReference type="Gene3D" id="1.10.510.10">
    <property type="entry name" value="Transferase(Phosphotransferase) domain 1"/>
    <property type="match status" value="1"/>
</dbReference>
<evidence type="ECO:0000259" key="6">
    <source>
        <dbReference type="PROSITE" id="PS50011"/>
    </source>
</evidence>
<keyword evidence="2" id="KW-0723">Serine/threonine-protein kinase</keyword>
<dbReference type="PROSITE" id="PS00107">
    <property type="entry name" value="PROTEIN_KINASE_ATP"/>
    <property type="match status" value="1"/>
</dbReference>
<dbReference type="EC" id="2.7.11.1" evidence="1"/>
<dbReference type="EMBL" id="HE650823">
    <property type="protein sequence ID" value="CCF57088.1"/>
    <property type="molecule type" value="Genomic_DNA"/>
</dbReference>
<dbReference type="GO" id="GO:0004674">
    <property type="term" value="F:protein serine/threonine kinase activity"/>
    <property type="evidence" value="ECO:0007669"/>
    <property type="project" value="UniProtKB-KW"/>
</dbReference>
<dbReference type="InterPro" id="IPR017441">
    <property type="entry name" value="Protein_kinase_ATP_BS"/>
</dbReference>
<keyword evidence="8" id="KW-1185">Reference proteome</keyword>
<dbReference type="GeneID" id="13885007"/>
<dbReference type="GO" id="GO:0000281">
    <property type="term" value="P:mitotic cytokinesis"/>
    <property type="evidence" value="ECO:0007669"/>
    <property type="project" value="EnsemblFungi"/>
</dbReference>
<evidence type="ECO:0000256" key="5">
    <source>
        <dbReference type="PROSITE-ProRule" id="PRU10141"/>
    </source>
</evidence>
<dbReference type="PROSITE" id="PS50011">
    <property type="entry name" value="PROTEIN_KINASE_DOM"/>
    <property type="match status" value="1"/>
</dbReference>
<dbReference type="GO" id="GO:1903024">
    <property type="term" value="P:positive regulation of ascospore-type prospore membrane formation"/>
    <property type="evidence" value="ECO:0007669"/>
    <property type="project" value="EnsemblFungi"/>
</dbReference>
<dbReference type="eggNOG" id="KOG0198">
    <property type="taxonomic scope" value="Eukaryota"/>
</dbReference>
<protein>
    <recommendedName>
        <fullName evidence="1">non-specific serine/threonine protein kinase</fullName>
        <ecNumber evidence="1">2.7.11.1</ecNumber>
    </recommendedName>
</protein>
<evidence type="ECO:0000256" key="4">
    <source>
        <dbReference type="ARBA" id="ARBA00022840"/>
    </source>
</evidence>
<proteinExistence type="predicted"/>
<dbReference type="Pfam" id="PF00069">
    <property type="entry name" value="Pkinase"/>
    <property type="match status" value="1"/>
</dbReference>
<dbReference type="SUPFAM" id="SSF56112">
    <property type="entry name" value="Protein kinase-like (PK-like)"/>
    <property type="match status" value="1"/>
</dbReference>
<evidence type="ECO:0000256" key="3">
    <source>
        <dbReference type="ARBA" id="ARBA00022741"/>
    </source>
</evidence>
<dbReference type="GO" id="GO:0007096">
    <property type="term" value="P:regulation of exit from mitosis"/>
    <property type="evidence" value="ECO:0007669"/>
    <property type="project" value="EnsemblFungi"/>
</dbReference>
<dbReference type="InterPro" id="IPR000719">
    <property type="entry name" value="Prot_kinase_dom"/>
</dbReference>
<dbReference type="PROSITE" id="PS00108">
    <property type="entry name" value="PROTEIN_KINASE_ST"/>
    <property type="match status" value="1"/>
</dbReference>
<dbReference type="PRINTS" id="PR00109">
    <property type="entry name" value="TYRKINASE"/>
</dbReference>
<dbReference type="GO" id="GO:0051229">
    <property type="term" value="P:meiotic spindle disassembly"/>
    <property type="evidence" value="ECO:0007669"/>
    <property type="project" value="EnsemblFungi"/>
</dbReference>
<dbReference type="InterPro" id="IPR050629">
    <property type="entry name" value="STE20/SPS1-PAK"/>
</dbReference>
<dbReference type="FunFam" id="1.10.510.10:FF:000571">
    <property type="entry name" value="Maternal embryonic leucine zipper kinase"/>
    <property type="match status" value="1"/>
</dbReference>
<dbReference type="KEGG" id="kaf:KAFR_0C00930"/>
<evidence type="ECO:0000313" key="7">
    <source>
        <dbReference type="EMBL" id="CCF57088.1"/>
    </source>
</evidence>
<dbReference type="RefSeq" id="XP_003956223.1">
    <property type="nucleotide sequence ID" value="XM_003956174.1"/>
</dbReference>
<keyword evidence="2" id="KW-0808">Transferase</keyword>
<feature type="domain" description="Protein kinase" evidence="6">
    <location>
        <begin position="29"/>
        <end position="277"/>
    </location>
</feature>
<dbReference type="PANTHER" id="PTHR48012:SF26">
    <property type="entry name" value="SERINE_THREONINE-PROTEIN KINASE DDB_G0283821-RELATED"/>
    <property type="match status" value="1"/>
</dbReference>
<keyword evidence="4 5" id="KW-0067">ATP-binding</keyword>
<evidence type="ECO:0000256" key="2">
    <source>
        <dbReference type="ARBA" id="ARBA00022527"/>
    </source>
</evidence>
<dbReference type="InParanoid" id="H2ART8"/>
<dbReference type="STRING" id="1071382.H2ART8"/>
<dbReference type="InterPro" id="IPR011009">
    <property type="entry name" value="Kinase-like_dom_sf"/>
</dbReference>
<dbReference type="InterPro" id="IPR001245">
    <property type="entry name" value="Ser-Thr/Tyr_kinase_cat_dom"/>
</dbReference>
<dbReference type="AlphaFoldDB" id="H2ART8"/>
<organism evidence="7 8">
    <name type="scientific">Kazachstania africana (strain ATCC 22294 / BCRC 22015 / CBS 2517 / CECT 1963 / NBRC 1671 / NRRL Y-8276)</name>
    <name type="common">Yeast</name>
    <name type="synonym">Kluyveromyces africanus</name>
    <dbReference type="NCBI Taxonomy" id="1071382"/>
    <lineage>
        <taxon>Eukaryota</taxon>
        <taxon>Fungi</taxon>
        <taxon>Dikarya</taxon>
        <taxon>Ascomycota</taxon>
        <taxon>Saccharomycotina</taxon>
        <taxon>Saccharomycetes</taxon>
        <taxon>Saccharomycetales</taxon>
        <taxon>Saccharomycetaceae</taxon>
        <taxon>Kazachstania</taxon>
    </lineage>
</organism>
<evidence type="ECO:0000313" key="8">
    <source>
        <dbReference type="Proteomes" id="UP000005220"/>
    </source>
</evidence>
<gene>
    <name evidence="7" type="primary">KAFR0C00930</name>
    <name evidence="7" type="ORF">KAFR_0C00930</name>
</gene>
<dbReference type="FunCoup" id="H2ART8">
    <property type="interactions" value="427"/>
</dbReference>
<dbReference type="SMART" id="SM00220">
    <property type="entry name" value="S_TKc"/>
    <property type="match status" value="1"/>
</dbReference>
<dbReference type="GO" id="GO:0005524">
    <property type="term" value="F:ATP binding"/>
    <property type="evidence" value="ECO:0007669"/>
    <property type="project" value="UniProtKB-UniRule"/>
</dbReference>
<dbReference type="OrthoDB" id="8693905at2759"/>
<dbReference type="GO" id="GO:1904750">
    <property type="term" value="P:negative regulation of protein localization to nucleolus"/>
    <property type="evidence" value="ECO:0007669"/>
    <property type="project" value="EnsemblFungi"/>
</dbReference>
<feature type="binding site" evidence="5">
    <location>
        <position position="58"/>
    </location>
    <ligand>
        <name>ATP</name>
        <dbReference type="ChEBI" id="CHEBI:30616"/>
    </ligand>
</feature>
<accession>H2ART8</accession>
<dbReference type="HOGENOM" id="CLU_006413_0_0_1"/>
<evidence type="ECO:0000256" key="1">
    <source>
        <dbReference type="ARBA" id="ARBA00012513"/>
    </source>
</evidence>
<dbReference type="Proteomes" id="UP000005220">
    <property type="component" value="Chromosome 3"/>
</dbReference>